<feature type="region of interest" description="Disordered" evidence="1">
    <location>
        <begin position="70"/>
        <end position="91"/>
    </location>
</feature>
<comment type="caution">
    <text evidence="2">The sequence shown here is derived from an EMBL/GenBank/DDBJ whole genome shotgun (WGS) entry which is preliminary data.</text>
</comment>
<name>A0A916WG07_9MICO</name>
<proteinExistence type="predicted"/>
<evidence type="ECO:0000313" key="3">
    <source>
        <dbReference type="Proteomes" id="UP000606922"/>
    </source>
</evidence>
<protein>
    <submittedName>
        <fullName evidence="2">Uncharacterized protein</fullName>
    </submittedName>
</protein>
<dbReference type="AlphaFoldDB" id="A0A916WG07"/>
<evidence type="ECO:0000313" key="2">
    <source>
        <dbReference type="EMBL" id="GGA94196.1"/>
    </source>
</evidence>
<sequence>MATGTPNAIRCITHPVEDGPKHYQASADRYRAGFGEMSQPRLAHIAGIASCAAATCAAATCAAAHRPGYTRQPGPSRLFSSPKKSPVVCTE</sequence>
<organism evidence="2 3">
    <name type="scientific">Conyzicola nivalis</name>
    <dbReference type="NCBI Taxonomy" id="1477021"/>
    <lineage>
        <taxon>Bacteria</taxon>
        <taxon>Bacillati</taxon>
        <taxon>Actinomycetota</taxon>
        <taxon>Actinomycetes</taxon>
        <taxon>Micrococcales</taxon>
        <taxon>Microbacteriaceae</taxon>
        <taxon>Conyzicola</taxon>
    </lineage>
</organism>
<dbReference type="Proteomes" id="UP000606922">
    <property type="component" value="Unassembled WGS sequence"/>
</dbReference>
<keyword evidence="3" id="KW-1185">Reference proteome</keyword>
<evidence type="ECO:0000256" key="1">
    <source>
        <dbReference type="SAM" id="MobiDB-lite"/>
    </source>
</evidence>
<dbReference type="EMBL" id="BMGB01000001">
    <property type="protein sequence ID" value="GGA94196.1"/>
    <property type="molecule type" value="Genomic_DNA"/>
</dbReference>
<gene>
    <name evidence="2" type="ORF">GCM10010979_05920</name>
</gene>
<accession>A0A916WG07</accession>
<reference evidence="2" key="2">
    <citation type="submission" date="2020-09" db="EMBL/GenBank/DDBJ databases">
        <authorList>
            <person name="Sun Q."/>
            <person name="Zhou Y."/>
        </authorList>
    </citation>
    <scope>NUCLEOTIDE SEQUENCE</scope>
    <source>
        <strain evidence="2">CGMCC 1.12813</strain>
    </source>
</reference>
<reference evidence="2" key="1">
    <citation type="journal article" date="2014" name="Int. J. Syst. Evol. Microbiol.">
        <title>Complete genome sequence of Corynebacterium casei LMG S-19264T (=DSM 44701T), isolated from a smear-ripened cheese.</title>
        <authorList>
            <consortium name="US DOE Joint Genome Institute (JGI-PGF)"/>
            <person name="Walter F."/>
            <person name="Albersmeier A."/>
            <person name="Kalinowski J."/>
            <person name="Ruckert C."/>
        </authorList>
    </citation>
    <scope>NUCLEOTIDE SEQUENCE</scope>
    <source>
        <strain evidence="2">CGMCC 1.12813</strain>
    </source>
</reference>